<evidence type="ECO:0000256" key="4">
    <source>
        <dbReference type="ARBA" id="ARBA00022618"/>
    </source>
</evidence>
<dbReference type="EMBL" id="CP089285">
    <property type="protein sequence ID" value="UTO56534.1"/>
    <property type="molecule type" value="Genomic_DNA"/>
</dbReference>
<keyword evidence="4" id="KW-0132">Cell division</keyword>
<evidence type="ECO:0000313" key="14">
    <source>
        <dbReference type="Proteomes" id="UP001059985"/>
    </source>
</evidence>
<accession>A0A9Q9BVI2</accession>
<keyword evidence="7 9" id="KW-0472">Membrane</keyword>
<name>A0A9Q9BVI2_9RICK</name>
<reference evidence="11" key="1">
    <citation type="journal article" date="2022" name="Microorganisms">
        <title>Assembly and Comparison of Ca. Neoehrlichia mikurensis Genomes.</title>
        <authorList>
            <person name="Azagi T."/>
            <person name="Dirks R.P."/>
            <person name="Yebra-Pimentel E.S."/>
            <person name="Schaap P.J."/>
            <person name="Koehorst J.J."/>
            <person name="Esser H.J."/>
            <person name="Sprong H."/>
        </authorList>
    </citation>
    <scope>NUCLEOTIDE SEQUENCE</scope>
    <source>
        <strain evidence="12">18-2804</strain>
        <strain evidence="11">18-2837</strain>
    </source>
</reference>
<dbReference type="EMBL" id="CP089286">
    <property type="protein sequence ID" value="UTO55613.1"/>
    <property type="molecule type" value="Genomic_DNA"/>
</dbReference>
<evidence type="ECO:0000313" key="13">
    <source>
        <dbReference type="Proteomes" id="UP001059822"/>
    </source>
</evidence>
<keyword evidence="8" id="KW-0131">Cell cycle</keyword>
<dbReference type="InterPro" id="IPR013685">
    <property type="entry name" value="POTRA_FtsQ_type"/>
</dbReference>
<dbReference type="InterPro" id="IPR026579">
    <property type="entry name" value="FtsQ"/>
</dbReference>
<feature type="transmembrane region" description="Helical" evidence="9">
    <location>
        <begin position="20"/>
        <end position="40"/>
    </location>
</feature>
<evidence type="ECO:0000256" key="2">
    <source>
        <dbReference type="ARBA" id="ARBA00022475"/>
    </source>
</evidence>
<dbReference type="Proteomes" id="UP001059985">
    <property type="component" value="Chromosome"/>
</dbReference>
<gene>
    <name evidence="12" type="ORF">LUA81_00790</name>
    <name evidence="11" type="ORF">LUA82_00790</name>
</gene>
<dbReference type="Pfam" id="PF08478">
    <property type="entry name" value="POTRA_1"/>
    <property type="match status" value="1"/>
</dbReference>
<dbReference type="InterPro" id="IPR005548">
    <property type="entry name" value="Cell_div_FtsQ/DivIB_C"/>
</dbReference>
<dbReference type="RefSeq" id="WP_218193853.1">
    <property type="nucleotide sequence ID" value="NZ_CP054597.1"/>
</dbReference>
<dbReference type="Proteomes" id="UP001059822">
    <property type="component" value="Chromosome"/>
</dbReference>
<sequence length="259" mass="29922">MSLVNNLQKRYLARSKVDCIKKCFFIAVIFCTSVTILYFFRNQILYNVSKGYSTFITNISNILINNGFVIDKVIISGNASINKSDILQFVDRKCAIIFLSINDMRDRIKSSNAWIKDVVIKRVLPNTIYIEVQEYYAFANWIHNGINSIIDNTGHVIVNTSNRANNLISIYGDNALHNLYFIREVLSDNSMLSAMISSFIWVGDRRWDIIFSSGLEVRLPESDPHIAWNYLAYLNRTSNEFITWKVVDMRVTGKIFIQQ</sequence>
<dbReference type="GO" id="GO:0090529">
    <property type="term" value="P:cell septum assembly"/>
    <property type="evidence" value="ECO:0007669"/>
    <property type="project" value="InterPro"/>
</dbReference>
<dbReference type="AlphaFoldDB" id="A0A9Q9BVI2"/>
<dbReference type="PANTHER" id="PTHR35851">
    <property type="entry name" value="CELL DIVISION PROTEIN FTSQ"/>
    <property type="match status" value="1"/>
</dbReference>
<evidence type="ECO:0000256" key="5">
    <source>
        <dbReference type="ARBA" id="ARBA00022692"/>
    </source>
</evidence>
<evidence type="ECO:0000313" key="12">
    <source>
        <dbReference type="EMBL" id="UTO56534.1"/>
    </source>
</evidence>
<comment type="subcellular location">
    <subcellularLocation>
        <location evidence="1">Membrane</location>
    </subcellularLocation>
</comment>
<evidence type="ECO:0000256" key="1">
    <source>
        <dbReference type="ARBA" id="ARBA00004370"/>
    </source>
</evidence>
<evidence type="ECO:0000256" key="9">
    <source>
        <dbReference type="SAM" id="Phobius"/>
    </source>
</evidence>
<evidence type="ECO:0000259" key="10">
    <source>
        <dbReference type="PROSITE" id="PS51779"/>
    </source>
</evidence>
<dbReference type="InterPro" id="IPR034746">
    <property type="entry name" value="POTRA"/>
</dbReference>
<organism evidence="11 13">
    <name type="scientific">Neoehrlichia mikurensis</name>
    <dbReference type="NCBI Taxonomy" id="89586"/>
    <lineage>
        <taxon>Bacteria</taxon>
        <taxon>Pseudomonadati</taxon>
        <taxon>Pseudomonadota</taxon>
        <taxon>Alphaproteobacteria</taxon>
        <taxon>Rickettsiales</taxon>
        <taxon>Anaplasmataceae</taxon>
        <taxon>Candidatus Neoehrlichia</taxon>
    </lineage>
</organism>
<keyword evidence="2" id="KW-1003">Cell membrane</keyword>
<evidence type="ECO:0000313" key="11">
    <source>
        <dbReference type="EMBL" id="UTO55613.1"/>
    </source>
</evidence>
<protein>
    <submittedName>
        <fullName evidence="11">FtsQ-type POTRA domain-containing protein</fullName>
    </submittedName>
</protein>
<keyword evidence="5 9" id="KW-0812">Transmembrane</keyword>
<dbReference type="Pfam" id="PF03799">
    <property type="entry name" value="FtsQ_DivIB_C"/>
    <property type="match status" value="1"/>
</dbReference>
<feature type="domain" description="POTRA" evidence="10">
    <location>
        <begin position="57"/>
        <end position="135"/>
    </location>
</feature>
<keyword evidence="6 9" id="KW-1133">Transmembrane helix</keyword>
<dbReference type="PROSITE" id="PS51779">
    <property type="entry name" value="POTRA"/>
    <property type="match status" value="1"/>
</dbReference>
<evidence type="ECO:0000256" key="7">
    <source>
        <dbReference type="ARBA" id="ARBA00023136"/>
    </source>
</evidence>
<evidence type="ECO:0000256" key="3">
    <source>
        <dbReference type="ARBA" id="ARBA00022519"/>
    </source>
</evidence>
<dbReference type="GO" id="GO:0016020">
    <property type="term" value="C:membrane"/>
    <property type="evidence" value="ECO:0007669"/>
    <property type="project" value="UniProtKB-SubCell"/>
</dbReference>
<evidence type="ECO:0000256" key="6">
    <source>
        <dbReference type="ARBA" id="ARBA00022989"/>
    </source>
</evidence>
<evidence type="ECO:0000256" key="8">
    <source>
        <dbReference type="ARBA" id="ARBA00023306"/>
    </source>
</evidence>
<keyword evidence="3" id="KW-0997">Cell inner membrane</keyword>
<keyword evidence="14" id="KW-1185">Reference proteome</keyword>
<proteinExistence type="predicted"/>
<dbReference type="PANTHER" id="PTHR35851:SF1">
    <property type="entry name" value="CELL DIVISION PROTEIN FTSQ"/>
    <property type="match status" value="1"/>
</dbReference>